<evidence type="ECO:0000313" key="6">
    <source>
        <dbReference type="Proteomes" id="UP001232493"/>
    </source>
</evidence>
<reference evidence="5 6" key="1">
    <citation type="submission" date="2021-02" db="EMBL/GenBank/DDBJ databases">
        <title>Characterization of Marinitoga sp. nov. str. BP5-C20A.</title>
        <authorList>
            <person name="Erauso G."/>
            <person name="Postec A."/>
        </authorList>
    </citation>
    <scope>NUCLEOTIDE SEQUENCE [LARGE SCALE GENOMIC DNA]</scope>
    <source>
        <strain evidence="5 6">BP5-C20A</strain>
    </source>
</reference>
<dbReference type="SUPFAM" id="SSF52540">
    <property type="entry name" value="P-loop containing nucleoside triphosphate hydrolases"/>
    <property type="match status" value="1"/>
</dbReference>
<proteinExistence type="predicted"/>
<dbReference type="InterPro" id="IPR005790">
    <property type="entry name" value="DNA_polIII_delta"/>
</dbReference>
<dbReference type="Proteomes" id="UP001232493">
    <property type="component" value="Chromosome"/>
</dbReference>
<protein>
    <recommendedName>
        <fullName evidence="7">DNA polymerase III, delta subunit</fullName>
    </recommendedName>
</protein>
<evidence type="ECO:0000256" key="3">
    <source>
        <dbReference type="ARBA" id="ARBA00022705"/>
    </source>
</evidence>
<sequence>MKKILIYGDSNIKKEMTLKGLYNKELDIVKISPNSQDPLNEIKSNILSNSLFGDKKILIIKDFDKFNKKEQDEILMLLKDIYSDSIEKLIIMSSTKIKSKFDKEIECVLPKPWEEEKWMNYVKEIAQFFNKEINEDAIHYILEIYGKDDNYLFEEIKKISIYSDGKIKKKDIKEIGFLHVNVDFEEFSYLLSSKRKEEVIEMAKSFLSLPDFNIIFLLGYLFKYFFDLYRVIINVETKKKFSWPEVQKISQLTNVSKMRVKKFLGVKFKNEKNFYANHSILYTKKEIMDIIIKLEEYDRMAKTGEKKDLILLNLIQDICG</sequence>
<dbReference type="EMBL" id="CP069362">
    <property type="protein sequence ID" value="WGS64094.1"/>
    <property type="molecule type" value="Genomic_DNA"/>
</dbReference>
<dbReference type="Gene3D" id="1.10.8.60">
    <property type="match status" value="1"/>
</dbReference>
<organism evidence="5 6">
    <name type="scientific">Marinitoga aeolica</name>
    <dbReference type="NCBI Taxonomy" id="2809031"/>
    <lineage>
        <taxon>Bacteria</taxon>
        <taxon>Thermotogati</taxon>
        <taxon>Thermotogota</taxon>
        <taxon>Thermotogae</taxon>
        <taxon>Petrotogales</taxon>
        <taxon>Petrotogaceae</taxon>
        <taxon>Marinitoga</taxon>
    </lineage>
</organism>
<dbReference type="Gene3D" id="3.40.50.300">
    <property type="entry name" value="P-loop containing nucleotide triphosphate hydrolases"/>
    <property type="match status" value="1"/>
</dbReference>
<evidence type="ECO:0008006" key="7">
    <source>
        <dbReference type="Google" id="ProtNLM"/>
    </source>
</evidence>
<keyword evidence="3" id="KW-0235">DNA replication</keyword>
<evidence type="ECO:0000256" key="1">
    <source>
        <dbReference type="ARBA" id="ARBA00022679"/>
    </source>
</evidence>
<evidence type="ECO:0000313" key="5">
    <source>
        <dbReference type="EMBL" id="WGS64094.1"/>
    </source>
</evidence>
<keyword evidence="2" id="KW-0548">Nucleotidyltransferase</keyword>
<dbReference type="PANTHER" id="PTHR34388:SF1">
    <property type="entry name" value="DNA POLYMERASE III SUBUNIT DELTA"/>
    <property type="match status" value="1"/>
</dbReference>
<gene>
    <name evidence="5" type="ORF">JRV97_06835</name>
</gene>
<accession>A0ABY8PN80</accession>
<keyword evidence="1" id="KW-0808">Transferase</keyword>
<evidence type="ECO:0000256" key="4">
    <source>
        <dbReference type="ARBA" id="ARBA00022932"/>
    </source>
</evidence>
<dbReference type="InterPro" id="IPR027417">
    <property type="entry name" value="P-loop_NTPase"/>
</dbReference>
<name>A0ABY8PN80_9BACT</name>
<keyword evidence="6" id="KW-1185">Reference proteome</keyword>
<keyword evidence="4" id="KW-0239">DNA-directed DNA polymerase</keyword>
<dbReference type="PANTHER" id="PTHR34388">
    <property type="entry name" value="DNA POLYMERASE III SUBUNIT DELTA"/>
    <property type="match status" value="1"/>
</dbReference>
<dbReference type="RefSeq" id="WP_280997453.1">
    <property type="nucleotide sequence ID" value="NZ_CP069362.1"/>
</dbReference>
<evidence type="ECO:0000256" key="2">
    <source>
        <dbReference type="ARBA" id="ARBA00022695"/>
    </source>
</evidence>
<dbReference type="Gene3D" id="1.20.272.10">
    <property type="match status" value="1"/>
</dbReference>